<keyword evidence="2" id="KW-1185">Reference proteome</keyword>
<evidence type="ECO:0000313" key="1">
    <source>
        <dbReference type="EMBL" id="PHM61288.1"/>
    </source>
</evidence>
<proteinExistence type="predicted"/>
<name>A0A2D0KCX8_9GAMM</name>
<dbReference type="AlphaFoldDB" id="A0A2D0KCX8"/>
<accession>A0A2D0KCX8</accession>
<dbReference type="EMBL" id="NJAK01000001">
    <property type="protein sequence ID" value="PHM61288.1"/>
    <property type="molecule type" value="Genomic_DNA"/>
</dbReference>
<gene>
    <name evidence="1" type="ORF">Xish_00411</name>
</gene>
<sequence>MQLYSFNNPIITVYSPDFIDLADTNMLREDA</sequence>
<protein>
    <submittedName>
        <fullName evidence="1">Uncharacterized protein</fullName>
    </submittedName>
</protein>
<organism evidence="1 2">
    <name type="scientific">Xenorhabdus ishibashii</name>
    <dbReference type="NCBI Taxonomy" id="1034471"/>
    <lineage>
        <taxon>Bacteria</taxon>
        <taxon>Pseudomonadati</taxon>
        <taxon>Pseudomonadota</taxon>
        <taxon>Gammaproteobacteria</taxon>
        <taxon>Enterobacterales</taxon>
        <taxon>Morganellaceae</taxon>
        <taxon>Xenorhabdus</taxon>
    </lineage>
</organism>
<dbReference type="Proteomes" id="UP000222168">
    <property type="component" value="Unassembled WGS sequence"/>
</dbReference>
<evidence type="ECO:0000313" key="2">
    <source>
        <dbReference type="Proteomes" id="UP000222168"/>
    </source>
</evidence>
<comment type="caution">
    <text evidence="1">The sequence shown here is derived from an EMBL/GenBank/DDBJ whole genome shotgun (WGS) entry which is preliminary data.</text>
</comment>
<reference evidence="1 2" key="1">
    <citation type="journal article" date="2017" name="Nat. Microbiol.">
        <title>Natural product diversity associated with the nematode symbionts Photorhabdus and Xenorhabdus.</title>
        <authorList>
            <person name="Tobias N.J."/>
            <person name="Wolff H."/>
            <person name="Djahanschiri B."/>
            <person name="Grundmann F."/>
            <person name="Kronenwerth M."/>
            <person name="Shi Y.M."/>
            <person name="Simonyi S."/>
            <person name="Grun P."/>
            <person name="Shapiro-Ilan D."/>
            <person name="Pidot S.J."/>
            <person name="Stinear T.P."/>
            <person name="Ebersberger I."/>
            <person name="Bode H.B."/>
        </authorList>
    </citation>
    <scope>NUCLEOTIDE SEQUENCE [LARGE SCALE GENOMIC DNA]</scope>
    <source>
        <strain evidence="1 2">DSM 22670</strain>
    </source>
</reference>